<protein>
    <submittedName>
        <fullName evidence="1">Uncharacterized protein</fullName>
    </submittedName>
</protein>
<accession>A0ABV3ERM5</accession>
<sequence>MSALTPEQRGDMVEAVLPEATSLAVEVREGTPDDIRTRLAGLSRHELEAVAVVLAAMVDPDRTLGELLGWVDFDEHGRPVEGTVRQGASWSVRECVPQRAPDRSRGVDMVAVNRALRPGGGEIAAVLTAEERRVAVQVGLGELRMTKAVVAERLGMQVDAVARSWERWKRRPEVREVLSLVQAA</sequence>
<gene>
    <name evidence="1" type="ORF">AB0D95_16125</name>
</gene>
<evidence type="ECO:0000313" key="2">
    <source>
        <dbReference type="Proteomes" id="UP001551584"/>
    </source>
</evidence>
<dbReference type="EMBL" id="JBEZNA010000034">
    <property type="protein sequence ID" value="MEU9578763.1"/>
    <property type="molecule type" value="Genomic_DNA"/>
</dbReference>
<evidence type="ECO:0000313" key="1">
    <source>
        <dbReference type="EMBL" id="MEU9578763.1"/>
    </source>
</evidence>
<organism evidence="1 2">
    <name type="scientific">Streptomyces chilikensis</name>
    <dbReference type="NCBI Taxonomy" id="1194079"/>
    <lineage>
        <taxon>Bacteria</taxon>
        <taxon>Bacillati</taxon>
        <taxon>Actinomycetota</taxon>
        <taxon>Actinomycetes</taxon>
        <taxon>Kitasatosporales</taxon>
        <taxon>Streptomycetaceae</taxon>
        <taxon>Streptomyces</taxon>
    </lineage>
</organism>
<keyword evidence="2" id="KW-1185">Reference proteome</keyword>
<dbReference type="Proteomes" id="UP001551584">
    <property type="component" value="Unassembled WGS sequence"/>
</dbReference>
<reference evidence="1 2" key="1">
    <citation type="submission" date="2024-06" db="EMBL/GenBank/DDBJ databases">
        <title>The Natural Products Discovery Center: Release of the First 8490 Sequenced Strains for Exploring Actinobacteria Biosynthetic Diversity.</title>
        <authorList>
            <person name="Kalkreuter E."/>
            <person name="Kautsar S.A."/>
            <person name="Yang D."/>
            <person name="Bader C.D."/>
            <person name="Teijaro C.N."/>
            <person name="Fluegel L."/>
            <person name="Davis C.M."/>
            <person name="Simpson J.R."/>
            <person name="Lauterbach L."/>
            <person name="Steele A.D."/>
            <person name="Gui C."/>
            <person name="Meng S."/>
            <person name="Li G."/>
            <person name="Viehrig K."/>
            <person name="Ye F."/>
            <person name="Su P."/>
            <person name="Kiefer A.F."/>
            <person name="Nichols A."/>
            <person name="Cepeda A.J."/>
            <person name="Yan W."/>
            <person name="Fan B."/>
            <person name="Jiang Y."/>
            <person name="Adhikari A."/>
            <person name="Zheng C.-J."/>
            <person name="Schuster L."/>
            <person name="Cowan T.M."/>
            <person name="Smanski M.J."/>
            <person name="Chevrette M.G."/>
            <person name="De Carvalho L.P.S."/>
            <person name="Shen B."/>
        </authorList>
    </citation>
    <scope>NUCLEOTIDE SEQUENCE [LARGE SCALE GENOMIC DNA]</scope>
    <source>
        <strain evidence="1 2">NPDC048117</strain>
    </source>
</reference>
<name>A0ABV3ERM5_9ACTN</name>
<dbReference type="RefSeq" id="WP_359273068.1">
    <property type="nucleotide sequence ID" value="NZ_JBEZNA010000034.1"/>
</dbReference>
<comment type="caution">
    <text evidence="1">The sequence shown here is derived from an EMBL/GenBank/DDBJ whole genome shotgun (WGS) entry which is preliminary data.</text>
</comment>
<proteinExistence type="predicted"/>